<feature type="compositionally biased region" description="Low complexity" evidence="1">
    <location>
        <begin position="341"/>
        <end position="357"/>
    </location>
</feature>
<feature type="compositionally biased region" description="Low complexity" evidence="1">
    <location>
        <begin position="292"/>
        <end position="310"/>
    </location>
</feature>
<feature type="compositionally biased region" description="Polar residues" evidence="1">
    <location>
        <begin position="185"/>
        <end position="204"/>
    </location>
</feature>
<feature type="compositionally biased region" description="Polar residues" evidence="1">
    <location>
        <begin position="390"/>
        <end position="401"/>
    </location>
</feature>
<sequence length="472" mass="51470">MAPSDWLSVSQANFRRGVQDDLATLPETLGNWDKCMEKSWCKYPLIAGCVVGALVLISITWCCYRCCCRSRRKKADRSKSTFFNDPVPSYMSHPPPRPTPSGYSSSNTIGPNTSNSTPAPQYAYFASGTTGPKDNDALPVMPSWNGSKNEKVEDTSVKVETIELEDVSSGSTPPPANNRLNNNNTDYHQSNRPNFQSQQPQNLNPFGPQRLNNPFGPQSPSGPPAFPPPNRTQSPYPESHTMPTAIIPPPTTNPHYNTAQGLDDFDFNPHINAQNQGPYANAEIYPPEPSYQHQQTGVTQPQQPQFTGTTSPPPPFQHQTFTGTTISGETHAYTPTPPPQALLTAQQTGGLPSHPTSHTPPPLPSFNTSGTTANGFNPANNPPPPPPPQTTSIPRPQNSSGGFVAQMDDDFGHSPVHLTNPHLQNNNTGATGGFNHNDFDHGGYSAYNPHNNYQQQPQQQHHQQQQPGWSAF</sequence>
<evidence type="ECO:0000256" key="1">
    <source>
        <dbReference type="SAM" id="MobiDB-lite"/>
    </source>
</evidence>
<name>A0A7C8IW95_ORBOL</name>
<keyword evidence="2" id="KW-1133">Transmembrane helix</keyword>
<reference evidence="3 4" key="1">
    <citation type="submission" date="2019-06" db="EMBL/GenBank/DDBJ databases">
        <authorList>
            <person name="Palmer J.M."/>
        </authorList>
    </citation>
    <scope>NUCLEOTIDE SEQUENCE [LARGE SCALE GENOMIC DNA]</scope>
    <source>
        <strain evidence="3 4">TWF102</strain>
    </source>
</reference>
<feature type="compositionally biased region" description="Pro residues" evidence="1">
    <location>
        <begin position="380"/>
        <end position="389"/>
    </location>
</feature>
<dbReference type="EMBL" id="WIQW01000182">
    <property type="protein sequence ID" value="KAF3078180.1"/>
    <property type="molecule type" value="Genomic_DNA"/>
</dbReference>
<feature type="compositionally biased region" description="Pro residues" evidence="1">
    <location>
        <begin position="220"/>
        <end position="230"/>
    </location>
</feature>
<keyword evidence="2" id="KW-0472">Membrane</keyword>
<organism evidence="3 4">
    <name type="scientific">Orbilia oligospora</name>
    <name type="common">Nematode-trapping fungus</name>
    <name type="synonym">Arthrobotrys oligospora</name>
    <dbReference type="NCBI Taxonomy" id="2813651"/>
    <lineage>
        <taxon>Eukaryota</taxon>
        <taxon>Fungi</taxon>
        <taxon>Dikarya</taxon>
        <taxon>Ascomycota</taxon>
        <taxon>Pezizomycotina</taxon>
        <taxon>Orbiliomycetes</taxon>
        <taxon>Orbiliales</taxon>
        <taxon>Orbiliaceae</taxon>
        <taxon>Orbilia</taxon>
    </lineage>
</organism>
<evidence type="ECO:0000313" key="3">
    <source>
        <dbReference type="EMBL" id="KAF3078180.1"/>
    </source>
</evidence>
<proteinExistence type="predicted"/>
<feature type="compositionally biased region" description="Polar residues" evidence="1">
    <location>
        <begin position="101"/>
        <end position="119"/>
    </location>
</feature>
<comment type="caution">
    <text evidence="3">The sequence shown here is derived from an EMBL/GenBank/DDBJ whole genome shotgun (WGS) entry which is preliminary data.</text>
</comment>
<keyword evidence="2" id="KW-0812">Transmembrane</keyword>
<feature type="compositionally biased region" description="Polar residues" evidence="1">
    <location>
        <begin position="318"/>
        <end position="328"/>
    </location>
</feature>
<dbReference type="Proteomes" id="UP000475325">
    <property type="component" value="Unassembled WGS sequence"/>
</dbReference>
<evidence type="ECO:0000313" key="4">
    <source>
        <dbReference type="Proteomes" id="UP000475325"/>
    </source>
</evidence>
<evidence type="ECO:0000256" key="2">
    <source>
        <dbReference type="SAM" id="Phobius"/>
    </source>
</evidence>
<dbReference type="AlphaFoldDB" id="A0A7C8IW95"/>
<feature type="compositionally biased region" description="Low complexity" evidence="1">
    <location>
        <begin position="447"/>
        <end position="472"/>
    </location>
</feature>
<accession>A0A7C8IW95</accession>
<feature type="transmembrane region" description="Helical" evidence="2">
    <location>
        <begin position="43"/>
        <end position="64"/>
    </location>
</feature>
<feature type="compositionally biased region" description="Polar residues" evidence="1">
    <location>
        <begin position="365"/>
        <end position="375"/>
    </location>
</feature>
<protein>
    <submittedName>
        <fullName evidence="3">Uncharacterized protein</fullName>
    </submittedName>
</protein>
<feature type="compositionally biased region" description="Basic and acidic residues" evidence="1">
    <location>
        <begin position="148"/>
        <end position="161"/>
    </location>
</feature>
<feature type="region of interest" description="Disordered" evidence="1">
    <location>
        <begin position="84"/>
        <end position="472"/>
    </location>
</feature>
<gene>
    <name evidence="3" type="ORF">TWF102_003787</name>
</gene>